<dbReference type="PATRIC" id="fig|1286094.4.peg.3053"/>
<evidence type="ECO:0000256" key="3">
    <source>
        <dbReference type="ARBA" id="ARBA00023098"/>
    </source>
</evidence>
<dbReference type="PANTHER" id="PTHR10272">
    <property type="entry name" value="PLATELET-ACTIVATING FACTOR ACETYLHYDROLASE"/>
    <property type="match status" value="1"/>
</dbReference>
<reference evidence="6 7" key="1">
    <citation type="submission" date="2013-02" db="EMBL/GenBank/DDBJ databases">
        <title>Draft Genome Sequence of Streptomyces aurantiacus, Which Produces Setomimycin.</title>
        <authorList>
            <person name="Gruening B.A."/>
            <person name="Praeg A."/>
            <person name="Erxleben A."/>
            <person name="Guenther S."/>
            <person name="Mueller M."/>
        </authorList>
    </citation>
    <scope>NUCLEOTIDE SEQUENCE [LARGE SCALE GENOMIC DNA]</scope>
    <source>
        <strain evidence="6 7">JA 4570</strain>
    </source>
</reference>
<dbReference type="GO" id="GO:0016042">
    <property type="term" value="P:lipid catabolic process"/>
    <property type="evidence" value="ECO:0007669"/>
    <property type="project" value="UniProtKB-KW"/>
</dbReference>
<sequence length="399" mass="41647">MKTIKPRRRGAVAALLTCALAGGSLALSTGADKAPAHSPAASTASETRLRLPASTGPHAVGRTSLHLVDHSRRDPWVPKAGPRELMVSLYYPARKDTGTPAPYMSTKGARLLLEDRGIDDVPAEVLSGTRTHTRLGATPDRGTFPLVILSPGFEVPGTTLTGLAEELTSRGYVVAVTDHAYEAVGVEFPGKGTLPCAACGQVDKDTFEPAAKDRGDDLSYVLDALTGKPDGKPGGKLRRYASVIDKKRVGMAGHSLGGAGTAAAMAKDRRIRAGANLDGPFPGLGSAADLSGRPFLMLGTAADRSPGGGDRIWDTAWDRLGGWKRWATVSGADHFAFTDLATLAGQLGEDDPEGLPGSRAAAITGAYTGAFFDLHLRGRPSPLLDGPSADHPEVVLQHR</sequence>
<dbReference type="GO" id="GO:0003847">
    <property type="term" value="F:1-alkyl-2-acetylglycerophosphocholine esterase activity"/>
    <property type="evidence" value="ECO:0007669"/>
    <property type="project" value="TreeGrafter"/>
</dbReference>
<dbReference type="InterPro" id="IPR029058">
    <property type="entry name" value="AB_hydrolase_fold"/>
</dbReference>
<dbReference type="AlphaFoldDB" id="S3ZJS3"/>
<dbReference type="PANTHER" id="PTHR10272:SF0">
    <property type="entry name" value="PLATELET-ACTIVATING FACTOR ACETYLHYDROLASE"/>
    <property type="match status" value="1"/>
</dbReference>
<keyword evidence="5" id="KW-0732">Signal</keyword>
<feature type="signal peptide" evidence="5">
    <location>
        <begin position="1"/>
        <end position="26"/>
    </location>
</feature>
<keyword evidence="3" id="KW-0443">Lipid metabolism</keyword>
<name>S3ZJS3_9ACTN</name>
<dbReference type="EMBL" id="AOPZ01000136">
    <property type="protein sequence ID" value="EPH43831.1"/>
    <property type="molecule type" value="Genomic_DNA"/>
</dbReference>
<feature type="region of interest" description="Disordered" evidence="4">
    <location>
        <begin position="29"/>
        <end position="60"/>
    </location>
</feature>
<proteinExistence type="predicted"/>
<dbReference type="RefSeq" id="WP_016641214.1">
    <property type="nucleotide sequence ID" value="NZ_AOPZ01000136.1"/>
</dbReference>
<evidence type="ECO:0000256" key="1">
    <source>
        <dbReference type="ARBA" id="ARBA00022801"/>
    </source>
</evidence>
<dbReference type="SUPFAM" id="SSF53474">
    <property type="entry name" value="alpha/beta-Hydrolases"/>
    <property type="match status" value="1"/>
</dbReference>
<organism evidence="6 7">
    <name type="scientific">Streptomyces aurantiacus JA 4570</name>
    <dbReference type="NCBI Taxonomy" id="1286094"/>
    <lineage>
        <taxon>Bacteria</taxon>
        <taxon>Bacillati</taxon>
        <taxon>Actinomycetota</taxon>
        <taxon>Actinomycetes</taxon>
        <taxon>Kitasatosporales</taxon>
        <taxon>Streptomycetaceae</taxon>
        <taxon>Streptomyces</taxon>
        <taxon>Streptomyces aurantiacus group</taxon>
    </lineage>
</organism>
<accession>S3ZJS3</accession>
<dbReference type="Proteomes" id="UP000014629">
    <property type="component" value="Unassembled WGS sequence"/>
</dbReference>
<keyword evidence="1 6" id="KW-0378">Hydrolase</keyword>
<comment type="caution">
    <text evidence="6">The sequence shown here is derived from an EMBL/GenBank/DDBJ whole genome shotgun (WGS) entry which is preliminary data.</text>
</comment>
<evidence type="ECO:0000313" key="6">
    <source>
        <dbReference type="EMBL" id="EPH43831.1"/>
    </source>
</evidence>
<evidence type="ECO:0000256" key="4">
    <source>
        <dbReference type="SAM" id="MobiDB-lite"/>
    </source>
</evidence>
<feature type="chain" id="PRO_5039206958" evidence="5">
    <location>
        <begin position="27"/>
        <end position="399"/>
    </location>
</feature>
<evidence type="ECO:0000256" key="2">
    <source>
        <dbReference type="ARBA" id="ARBA00022963"/>
    </source>
</evidence>
<evidence type="ECO:0000313" key="7">
    <source>
        <dbReference type="Proteomes" id="UP000014629"/>
    </source>
</evidence>
<gene>
    <name evidence="6" type="ORF">STRAU_3086</name>
</gene>
<keyword evidence="2" id="KW-0442">Lipid degradation</keyword>
<evidence type="ECO:0000256" key="5">
    <source>
        <dbReference type="SAM" id="SignalP"/>
    </source>
</evidence>
<protein>
    <submittedName>
        <fullName evidence="6">Putative Platelet-activating factor acetylhydrolase</fullName>
    </submittedName>
</protein>
<keyword evidence="7" id="KW-1185">Reference proteome</keyword>
<dbReference type="Gene3D" id="3.40.50.1820">
    <property type="entry name" value="alpha/beta hydrolase"/>
    <property type="match status" value="1"/>
</dbReference>
<dbReference type="Pfam" id="PF03403">
    <property type="entry name" value="PAF-AH_p_II"/>
    <property type="match status" value="1"/>
</dbReference>
<feature type="compositionally biased region" description="Low complexity" evidence="4">
    <location>
        <begin position="36"/>
        <end position="45"/>
    </location>
</feature>